<comment type="caution">
    <text evidence="3">The sequence shown here is derived from an EMBL/GenBank/DDBJ whole genome shotgun (WGS) entry which is preliminary data.</text>
</comment>
<evidence type="ECO:0000256" key="1">
    <source>
        <dbReference type="SAM" id="MobiDB-lite"/>
    </source>
</evidence>
<feature type="signal peptide" evidence="2">
    <location>
        <begin position="1"/>
        <end position="21"/>
    </location>
</feature>
<accession>A0A9Q0Y6J2</accession>
<protein>
    <submittedName>
        <fullName evidence="3">Uncharacterized protein</fullName>
    </submittedName>
</protein>
<feature type="chain" id="PRO_5040500720" evidence="2">
    <location>
        <begin position="22"/>
        <end position="190"/>
    </location>
</feature>
<evidence type="ECO:0000313" key="3">
    <source>
        <dbReference type="EMBL" id="KAJ7345169.1"/>
    </source>
</evidence>
<sequence>MWARARASGLLLALPGPSASACASFPGAPQACRAQLQRVFTRPEKARGKAAPPLPCAAFEAEALRSASKGVGFGVGGALHAALSSTISPRALVERKGRRCPSRVPLLRPQHGPVAAFSSLSLSRKPGRCLWLRLVKRPGGTLEAARLRTEPAPSAASDRRRGWEASAAPVMPERVPGSCPWPARNRRPSP</sequence>
<proteinExistence type="predicted"/>
<dbReference type="PROSITE" id="PS51257">
    <property type="entry name" value="PROKAR_LIPOPROTEIN"/>
    <property type="match status" value="1"/>
</dbReference>
<keyword evidence="4" id="KW-1185">Reference proteome</keyword>
<dbReference type="AlphaFoldDB" id="A0A9Q0Y6J2"/>
<gene>
    <name evidence="3" type="ORF">JRQ81_001119</name>
</gene>
<dbReference type="EMBL" id="JAPFRF010000001">
    <property type="protein sequence ID" value="KAJ7345169.1"/>
    <property type="molecule type" value="Genomic_DNA"/>
</dbReference>
<name>A0A9Q0Y6J2_9SAUR</name>
<organism evidence="3 4">
    <name type="scientific">Phrynocephalus forsythii</name>
    <dbReference type="NCBI Taxonomy" id="171643"/>
    <lineage>
        <taxon>Eukaryota</taxon>
        <taxon>Metazoa</taxon>
        <taxon>Chordata</taxon>
        <taxon>Craniata</taxon>
        <taxon>Vertebrata</taxon>
        <taxon>Euteleostomi</taxon>
        <taxon>Lepidosauria</taxon>
        <taxon>Squamata</taxon>
        <taxon>Bifurcata</taxon>
        <taxon>Unidentata</taxon>
        <taxon>Episquamata</taxon>
        <taxon>Toxicofera</taxon>
        <taxon>Iguania</taxon>
        <taxon>Acrodonta</taxon>
        <taxon>Agamidae</taxon>
        <taxon>Agaminae</taxon>
        <taxon>Phrynocephalus</taxon>
    </lineage>
</organism>
<keyword evidence="2" id="KW-0732">Signal</keyword>
<evidence type="ECO:0000313" key="4">
    <source>
        <dbReference type="Proteomes" id="UP001142489"/>
    </source>
</evidence>
<dbReference type="Proteomes" id="UP001142489">
    <property type="component" value="Unassembled WGS sequence"/>
</dbReference>
<feature type="region of interest" description="Disordered" evidence="1">
    <location>
        <begin position="148"/>
        <end position="190"/>
    </location>
</feature>
<reference evidence="3" key="1">
    <citation type="journal article" date="2023" name="DNA Res.">
        <title>Chromosome-level genome assembly of Phrynocephalus forsythii using third-generation DNA sequencing and Hi-C analysis.</title>
        <authorList>
            <person name="Qi Y."/>
            <person name="Zhao W."/>
            <person name="Zhao Y."/>
            <person name="Niu C."/>
            <person name="Cao S."/>
            <person name="Zhang Y."/>
        </authorList>
    </citation>
    <scope>NUCLEOTIDE SEQUENCE</scope>
    <source>
        <tissue evidence="3">Muscle</tissue>
    </source>
</reference>
<evidence type="ECO:0000256" key="2">
    <source>
        <dbReference type="SAM" id="SignalP"/>
    </source>
</evidence>